<accession>A0AAV0HEA8</accession>
<evidence type="ECO:0000313" key="1">
    <source>
        <dbReference type="EMBL" id="CAI0383163.1"/>
    </source>
</evidence>
<dbReference type="EMBL" id="CAMGYJ010000002">
    <property type="protein sequence ID" value="CAI0383163.1"/>
    <property type="molecule type" value="Genomic_DNA"/>
</dbReference>
<reference evidence="1" key="1">
    <citation type="submission" date="2022-08" db="EMBL/GenBank/DDBJ databases">
        <authorList>
            <person name="Gutierrez-Valencia J."/>
        </authorList>
    </citation>
    <scope>NUCLEOTIDE SEQUENCE</scope>
</reference>
<name>A0AAV0HEA8_9ROSI</name>
<dbReference type="Proteomes" id="UP001154282">
    <property type="component" value="Unassembled WGS sequence"/>
</dbReference>
<sequence>MTTSASTCSGNTIGSSGISDQITLITHSSFAPWIGEKGEFIGLIFTFSIEITTDANIVIGSSKREARVYL</sequence>
<proteinExistence type="predicted"/>
<organism evidence="1 2">
    <name type="scientific">Linum tenue</name>
    <dbReference type="NCBI Taxonomy" id="586396"/>
    <lineage>
        <taxon>Eukaryota</taxon>
        <taxon>Viridiplantae</taxon>
        <taxon>Streptophyta</taxon>
        <taxon>Embryophyta</taxon>
        <taxon>Tracheophyta</taxon>
        <taxon>Spermatophyta</taxon>
        <taxon>Magnoliopsida</taxon>
        <taxon>eudicotyledons</taxon>
        <taxon>Gunneridae</taxon>
        <taxon>Pentapetalae</taxon>
        <taxon>rosids</taxon>
        <taxon>fabids</taxon>
        <taxon>Malpighiales</taxon>
        <taxon>Linaceae</taxon>
        <taxon>Linum</taxon>
    </lineage>
</organism>
<keyword evidence="2" id="KW-1185">Reference proteome</keyword>
<comment type="caution">
    <text evidence="1">The sequence shown here is derived from an EMBL/GenBank/DDBJ whole genome shotgun (WGS) entry which is preliminary data.</text>
</comment>
<gene>
    <name evidence="1" type="ORF">LITE_LOCUS3888</name>
</gene>
<protein>
    <submittedName>
        <fullName evidence="1">Uncharacterized protein</fullName>
    </submittedName>
</protein>
<evidence type="ECO:0000313" key="2">
    <source>
        <dbReference type="Proteomes" id="UP001154282"/>
    </source>
</evidence>
<dbReference type="AlphaFoldDB" id="A0AAV0HEA8"/>